<protein>
    <recommendedName>
        <fullName evidence="1">Aldehyde oxidase/xanthine dehydrogenase second molybdopterin binding domain-containing protein</fullName>
    </recommendedName>
</protein>
<comment type="caution">
    <text evidence="2">The sequence shown here is derived from an EMBL/GenBank/DDBJ whole genome shotgun (WGS) entry which is preliminary data.</text>
</comment>
<dbReference type="Proteomes" id="UP000033551">
    <property type="component" value="Unassembled WGS sequence"/>
</dbReference>
<dbReference type="InterPro" id="IPR037165">
    <property type="entry name" value="AldOxase/xan_DH_Mopterin-bd_sf"/>
</dbReference>
<evidence type="ECO:0000259" key="1">
    <source>
        <dbReference type="Pfam" id="PF20256"/>
    </source>
</evidence>
<dbReference type="PANTHER" id="PTHR47495:SF2">
    <property type="entry name" value="ALDEHYDE DEHYDROGENASE"/>
    <property type="match status" value="1"/>
</dbReference>
<dbReference type="EMBL" id="JZWV01000732">
    <property type="protein sequence ID" value="KJY28430.1"/>
    <property type="molecule type" value="Genomic_DNA"/>
</dbReference>
<dbReference type="RefSeq" id="WP_045949912.1">
    <property type="nucleotide sequence ID" value="NZ_JZWV01000732.1"/>
</dbReference>
<feature type="domain" description="Aldehyde oxidase/xanthine dehydrogenase second molybdopterin binding" evidence="1">
    <location>
        <begin position="1"/>
        <end position="102"/>
    </location>
</feature>
<dbReference type="GO" id="GO:0016491">
    <property type="term" value="F:oxidoreductase activity"/>
    <property type="evidence" value="ECO:0007669"/>
    <property type="project" value="InterPro"/>
</dbReference>
<proteinExistence type="predicted"/>
<gene>
    <name evidence="2" type="ORF">VR44_25380</name>
</gene>
<dbReference type="Pfam" id="PF20256">
    <property type="entry name" value="MoCoBD_2"/>
    <property type="match status" value="1"/>
</dbReference>
<keyword evidence="3" id="KW-1185">Reference proteome</keyword>
<reference evidence="2 3" key="1">
    <citation type="submission" date="2015-02" db="EMBL/GenBank/DDBJ databases">
        <authorList>
            <person name="Ju K.-S."/>
            <person name="Doroghazi J.R."/>
            <person name="Metcalf W."/>
        </authorList>
    </citation>
    <scope>NUCLEOTIDE SEQUENCE [LARGE SCALE GENOMIC DNA]</scope>
    <source>
        <strain evidence="2 3">NRRL ISP-5550</strain>
    </source>
</reference>
<dbReference type="AlphaFoldDB" id="A0A0F4J2F0"/>
<evidence type="ECO:0000313" key="2">
    <source>
        <dbReference type="EMBL" id="KJY28430.1"/>
    </source>
</evidence>
<dbReference type="SUPFAM" id="SSF56003">
    <property type="entry name" value="Molybdenum cofactor-binding domain"/>
    <property type="match status" value="1"/>
</dbReference>
<name>A0A0F4J2F0_9ACTN</name>
<feature type="non-terminal residue" evidence="2">
    <location>
        <position position="1"/>
    </location>
</feature>
<dbReference type="OrthoDB" id="5198300at2"/>
<dbReference type="InterPro" id="IPR046867">
    <property type="entry name" value="AldOxase/xan_DH_MoCoBD2"/>
</dbReference>
<dbReference type="PANTHER" id="PTHR47495">
    <property type="entry name" value="ALDEHYDE DEHYDROGENASE"/>
    <property type="match status" value="1"/>
</dbReference>
<organism evidence="2 3">
    <name type="scientific">Streptomyces katrae</name>
    <dbReference type="NCBI Taxonomy" id="68223"/>
    <lineage>
        <taxon>Bacteria</taxon>
        <taxon>Bacillati</taxon>
        <taxon>Actinomycetota</taxon>
        <taxon>Actinomycetes</taxon>
        <taxon>Kitasatosporales</taxon>
        <taxon>Streptomycetaceae</taxon>
        <taxon>Streptomyces</taxon>
    </lineage>
</organism>
<feature type="non-terminal residue" evidence="2">
    <location>
        <position position="108"/>
    </location>
</feature>
<sequence>DGTVRFRLPREEVGQGLTTAVAMLVAEELDAPLDRVRVELDDARPELLFNQLTGSSNSIRSLYGPVRQCAATARARLVAAAAARWDLPAASLTTAGGSVRAPDGRTAG</sequence>
<dbReference type="Gene3D" id="3.30.365.10">
    <property type="entry name" value="Aldehyde oxidase/xanthine dehydrogenase, molybdopterin binding domain"/>
    <property type="match status" value="1"/>
</dbReference>
<evidence type="ECO:0000313" key="3">
    <source>
        <dbReference type="Proteomes" id="UP000033551"/>
    </source>
</evidence>
<dbReference type="InterPro" id="IPR052516">
    <property type="entry name" value="N-heterocyclic_Hydroxylase"/>
</dbReference>
<accession>A0A0F4J2F0</accession>